<evidence type="ECO:0000313" key="2">
    <source>
        <dbReference type="Proteomes" id="UP000102399"/>
    </source>
</evidence>
<dbReference type="EMBL" id="KT160425">
    <property type="protein sequence ID" value="AKT26045.1"/>
    <property type="molecule type" value="Genomic_DNA"/>
</dbReference>
<proteinExistence type="predicted"/>
<organismHost>
    <name type="scientific">Equus caballus</name>
    <name type="common">Horse</name>
    <dbReference type="NCBI Taxonomy" id="9796"/>
</organismHost>
<keyword evidence="2" id="KW-1185">Reference proteome</keyword>
<name>A0A0K1DBV3_ADEE2</name>
<evidence type="ECO:0000313" key="1">
    <source>
        <dbReference type="EMBL" id="AKT26045.1"/>
    </source>
</evidence>
<protein>
    <submittedName>
        <fullName evidence="1">Uncharacterized protein</fullName>
    </submittedName>
</protein>
<dbReference type="GeneID" id="25396010"/>
<reference evidence="1 2" key="1">
    <citation type="journal article" date="2015" name="Vet. Microbiol.">
        <title>Characterisation of the Equine adenovirus 2 genome.</title>
        <authorList>
            <person name="Giles C."/>
            <person name="Vanniasinkam T."/>
            <person name="Barton M."/>
            <person name="Mahony T.J."/>
        </authorList>
    </citation>
    <scope>NUCLEOTIDE SEQUENCE [LARGE SCALE GENOMIC DNA]</scope>
    <source>
        <strain evidence="1">EAdV2.385/75.9</strain>
    </source>
</reference>
<dbReference type="RefSeq" id="YP_009162369.1">
    <property type="nucleotide sequence ID" value="NC_027705.1"/>
</dbReference>
<sequence length="144" mass="16076">MKTIHCGGVLKIEVQGMNELEPECQSVFQLSLKQMLRVTLGVLLEWGLPCGHCAYVTCTTVSTTPNLLLMLSVGGEDFCDQQPLCIVNDSWRGAWGDLSFAEVLKKEVVSYYRHCPHPAVSVLPSADWLEDRLSVMELCNEFLL</sequence>
<accession>A0A0K1DBV3</accession>
<dbReference type="Proteomes" id="UP000102399">
    <property type="component" value="Segment"/>
</dbReference>
<organism evidence="1 2">
    <name type="scientific">Equine adenovirus B serotype 2</name>
    <name type="common">EAdV-2</name>
    <name type="synonym">Equine adenovirus 2</name>
    <dbReference type="NCBI Taxonomy" id="67603"/>
    <lineage>
        <taxon>Viruses</taxon>
        <taxon>Varidnaviria</taxon>
        <taxon>Bamfordvirae</taxon>
        <taxon>Preplasmiviricota</taxon>
        <taxon>Polisuviricotina</taxon>
        <taxon>Pharingeaviricetes</taxon>
        <taxon>Rowavirales</taxon>
        <taxon>Adenoviridae</taxon>
        <taxon>Mastadenovirus</taxon>
        <taxon>Mastadenovirus equidae</taxon>
        <taxon>Equine mastadenovirus B</taxon>
    </lineage>
</organism>
<dbReference type="KEGG" id="vg:25396010"/>